<organism evidence="1 2">
    <name type="scientific">Rangifer tarandus platyrhynchus</name>
    <name type="common">Svalbard reindeer</name>
    <dbReference type="NCBI Taxonomy" id="3082113"/>
    <lineage>
        <taxon>Eukaryota</taxon>
        <taxon>Metazoa</taxon>
        <taxon>Chordata</taxon>
        <taxon>Craniata</taxon>
        <taxon>Vertebrata</taxon>
        <taxon>Euteleostomi</taxon>
        <taxon>Mammalia</taxon>
        <taxon>Eutheria</taxon>
        <taxon>Laurasiatheria</taxon>
        <taxon>Artiodactyla</taxon>
        <taxon>Ruminantia</taxon>
        <taxon>Pecora</taxon>
        <taxon>Cervidae</taxon>
        <taxon>Odocoileinae</taxon>
        <taxon>Rangifer</taxon>
    </lineage>
</organism>
<sequence length="109" mass="12198">MASGAGGSRPGFLNLVRNGPASRLRTLGAKTVKAVRIGALRVLEGGTTGRLPRVYWRVSCRWVDVPRPLFPAPLKVIWRTRGSARLPLRQLRPERSRRRRALPRPSLPE</sequence>
<dbReference type="EMBL" id="OX596089">
    <property type="protein sequence ID" value="CAN0525343.1"/>
    <property type="molecule type" value="Genomic_DNA"/>
</dbReference>
<gene>
    <name evidence="1" type="ORF">MRATA1EN22A_LOCUS24033</name>
</gene>
<protein>
    <submittedName>
        <fullName evidence="1">Uncharacterized protein</fullName>
    </submittedName>
</protein>
<reference evidence="1" key="2">
    <citation type="submission" date="2025-03" db="EMBL/GenBank/DDBJ databases">
        <authorList>
            <consortium name="ELIXIR-Norway"/>
            <consortium name="Elixir Norway"/>
        </authorList>
    </citation>
    <scope>NUCLEOTIDE SEQUENCE</scope>
</reference>
<evidence type="ECO:0000313" key="1">
    <source>
        <dbReference type="EMBL" id="CAN0525343.1"/>
    </source>
</evidence>
<accession>A0AC59ZWP2</accession>
<reference evidence="1" key="1">
    <citation type="submission" date="2023-05" db="EMBL/GenBank/DDBJ databases">
        <authorList>
            <consortium name="ELIXIR-Norway"/>
        </authorList>
    </citation>
    <scope>NUCLEOTIDE SEQUENCE</scope>
</reference>
<name>A0AC59ZWP2_RANTA</name>
<evidence type="ECO:0000313" key="2">
    <source>
        <dbReference type="Proteomes" id="UP001162501"/>
    </source>
</evidence>
<proteinExistence type="predicted"/>
<dbReference type="Proteomes" id="UP001162501">
    <property type="component" value="Chromosome 5"/>
</dbReference>